<protein>
    <recommendedName>
        <fullName evidence="4">Rad60/SUMO-like domain-containing protein</fullName>
    </recommendedName>
</protein>
<feature type="region of interest" description="Disordered" evidence="1">
    <location>
        <begin position="120"/>
        <end position="164"/>
    </location>
</feature>
<gene>
    <name evidence="2" type="ORF">PCOR1329_LOCUS73116</name>
</gene>
<accession>A0ABN9X7F2</accession>
<dbReference type="Proteomes" id="UP001189429">
    <property type="component" value="Unassembled WGS sequence"/>
</dbReference>
<comment type="caution">
    <text evidence="2">The sequence shown here is derived from an EMBL/GenBank/DDBJ whole genome shotgun (WGS) entry which is preliminary data.</text>
</comment>
<proteinExistence type="predicted"/>
<dbReference type="Gene3D" id="3.10.20.90">
    <property type="entry name" value="Phosphatidylinositol 3-kinase Catalytic Subunit, Chain A, domain 1"/>
    <property type="match status" value="1"/>
</dbReference>
<dbReference type="EMBL" id="CAUYUJ010019826">
    <property type="protein sequence ID" value="CAK0893909.1"/>
    <property type="molecule type" value="Genomic_DNA"/>
</dbReference>
<sequence length="164" mass="16898">MVRTPSREKLQVRVLAQGEDGDRVTTIKMRLSMPFEKMMSAWCSQHGVERSEALFQRSDGTSHPWSPRPPARRTTAVVGGAVVGAGCVGCDRGTSVRPSDSPLDLGLRAADGPLVLTAVPAAPADGAPPPPAASAGPAAGRRAAAGRVSARGSSPPGVHVMENT</sequence>
<evidence type="ECO:0008006" key="4">
    <source>
        <dbReference type="Google" id="ProtNLM"/>
    </source>
</evidence>
<name>A0ABN9X7F2_9DINO</name>
<evidence type="ECO:0000313" key="3">
    <source>
        <dbReference type="Proteomes" id="UP001189429"/>
    </source>
</evidence>
<evidence type="ECO:0000256" key="1">
    <source>
        <dbReference type="SAM" id="MobiDB-lite"/>
    </source>
</evidence>
<organism evidence="2 3">
    <name type="scientific">Prorocentrum cordatum</name>
    <dbReference type="NCBI Taxonomy" id="2364126"/>
    <lineage>
        <taxon>Eukaryota</taxon>
        <taxon>Sar</taxon>
        <taxon>Alveolata</taxon>
        <taxon>Dinophyceae</taxon>
        <taxon>Prorocentrales</taxon>
        <taxon>Prorocentraceae</taxon>
        <taxon>Prorocentrum</taxon>
    </lineage>
</organism>
<keyword evidence="3" id="KW-1185">Reference proteome</keyword>
<reference evidence="2" key="1">
    <citation type="submission" date="2023-10" db="EMBL/GenBank/DDBJ databases">
        <authorList>
            <person name="Chen Y."/>
            <person name="Shah S."/>
            <person name="Dougan E. K."/>
            <person name="Thang M."/>
            <person name="Chan C."/>
        </authorList>
    </citation>
    <scope>NUCLEOTIDE SEQUENCE [LARGE SCALE GENOMIC DNA]</scope>
</reference>
<feature type="compositionally biased region" description="Low complexity" evidence="1">
    <location>
        <begin position="133"/>
        <end position="155"/>
    </location>
</feature>
<evidence type="ECO:0000313" key="2">
    <source>
        <dbReference type="EMBL" id="CAK0893909.1"/>
    </source>
</evidence>